<comment type="caution">
    <text evidence="7">The sequence shown here is derived from an EMBL/GenBank/DDBJ whole genome shotgun (WGS) entry which is preliminary data.</text>
</comment>
<feature type="region of interest" description="Disordered" evidence="4">
    <location>
        <begin position="91"/>
        <end position="134"/>
    </location>
</feature>
<dbReference type="SMART" id="SM00082">
    <property type="entry name" value="LRRCT"/>
    <property type="match status" value="1"/>
</dbReference>
<keyword evidence="8" id="KW-1185">Reference proteome</keyword>
<keyword evidence="5" id="KW-0812">Transmembrane</keyword>
<evidence type="ECO:0000256" key="5">
    <source>
        <dbReference type="SAM" id="Phobius"/>
    </source>
</evidence>
<dbReference type="SMART" id="SM00369">
    <property type="entry name" value="LRR_TYP"/>
    <property type="match status" value="9"/>
</dbReference>
<sequence length="961" mass="103840">MCTEAFRAAHYHEALTRGRVTTLKEALEEGKEGQTGRGQGRGYVTGKGRTRTIPVKRGLGSDRGEGRGREGGGSGGLAWVYRHEAQERALSASATRARQTFTSASAEVTVASSRRNTRRRSSRSPEAGGGPGVGRMAARAALLPLLAAVAAIICGVTAAATLASVSSSTTPATPTKFHAIPAARTVISSSPVLLSNLTSTRPNTTVGWRCPDVSNISEISCTCDVPHTIRCRGQAVLPRDLAVLTQILRNHGGVSLLDLAVHGLGSPAGSSFKGLELLGLVITKAGLQTLPSDVFSGLEATLVALGLPNNKLISIPVDALRPLRQLQRLDLSDNQLHELPSRAFPALLQLENLDLAGNSLRLLQPEAFVRLPHLTSLNLAYNQLDAVQINDRTMRGLHGLQRLSLQSNLLKGAITPTFISGVHGLISLDLSDNALTMLARGALSACSNLQELDLSHNMIDVIEDHAFVNLTRLRRLKLSHNRVVAVSGWSLAHLPLLTHLAMADNALRAITADLLHQLPALKSLDLDANDISLLQPHVFNSTPALQHLSLADNPLHCDCKVWWLVVWLMRHPTLSQEEKASAVCATPSHLENAPLDELTKSQLVCFEESYHDYHDYYHDYYHDEALAEDAPDIRRSDAEITLRVAHWVHSVLDKDVDKDLYQGVELIWQVDERAIPYTCDAVLVYQLVQGTAGAREVLAMKVGANCSSDGSQNPHRVAVTVPAEALMPGSTYRYCLTLLERGTGEQEALLPGCSELLLLSEAPSPTSQRRGRVTSLTAGGVGRALVVHTRVDEDGPCTYTLAVVAGHRLAATRQLNCTEARHEFPSLSAGQYMACASPDLPGTNHDLGHLEHRLKAAQNVTAALQQDFAVCTPVISFVPYGEQEMSVGPLLTLLFTLPGLALVVTLYVIARRVWRGGGVPWRWDPRTQKSGKYFLYTGEIATPSLSLDPLPADNPETTTPV</sequence>
<feature type="transmembrane region" description="Helical" evidence="5">
    <location>
        <begin position="142"/>
        <end position="165"/>
    </location>
</feature>
<evidence type="ECO:0000313" key="7">
    <source>
        <dbReference type="EMBL" id="KAK8383141.1"/>
    </source>
</evidence>
<evidence type="ECO:0000259" key="6">
    <source>
        <dbReference type="SMART" id="SM00082"/>
    </source>
</evidence>
<dbReference type="SMART" id="SM00365">
    <property type="entry name" value="LRR_SD22"/>
    <property type="match status" value="4"/>
</dbReference>
<feature type="domain" description="LRRCT" evidence="6">
    <location>
        <begin position="553"/>
        <end position="606"/>
    </location>
</feature>
<dbReference type="InterPro" id="IPR032675">
    <property type="entry name" value="LRR_dom_sf"/>
</dbReference>
<dbReference type="InterPro" id="IPR000483">
    <property type="entry name" value="Cys-rich_flank_reg_C"/>
</dbReference>
<feature type="region of interest" description="Disordered" evidence="4">
    <location>
        <begin position="28"/>
        <end position="75"/>
    </location>
</feature>
<dbReference type="EMBL" id="JARAKH010000038">
    <property type="protein sequence ID" value="KAK8383141.1"/>
    <property type="molecule type" value="Genomic_DNA"/>
</dbReference>
<dbReference type="FunFam" id="3.80.10.10:FF:001360">
    <property type="entry name" value="Uncharacterized protein"/>
    <property type="match status" value="1"/>
</dbReference>
<keyword evidence="5" id="KW-1133">Transmembrane helix</keyword>
<evidence type="ECO:0000256" key="3">
    <source>
        <dbReference type="ARBA" id="ARBA00022737"/>
    </source>
</evidence>
<reference evidence="7 8" key="1">
    <citation type="submission" date="2023-03" db="EMBL/GenBank/DDBJ databases">
        <title>High-quality genome of Scylla paramamosain provides insights in environmental adaptation.</title>
        <authorList>
            <person name="Zhang L."/>
        </authorList>
    </citation>
    <scope>NUCLEOTIDE SEQUENCE [LARGE SCALE GENOMIC DNA]</scope>
    <source>
        <strain evidence="7">LZ_2023a</strain>
        <tissue evidence="7">Muscle</tissue>
    </source>
</reference>
<dbReference type="PANTHER" id="PTHR24366:SF96">
    <property type="entry name" value="LEUCINE RICH REPEAT CONTAINING 53"/>
    <property type="match status" value="1"/>
</dbReference>
<dbReference type="PROSITE" id="PS51450">
    <property type="entry name" value="LRR"/>
    <property type="match status" value="2"/>
</dbReference>
<feature type="transmembrane region" description="Helical" evidence="5">
    <location>
        <begin position="890"/>
        <end position="910"/>
    </location>
</feature>
<dbReference type="Pfam" id="PF13855">
    <property type="entry name" value="LRR_8"/>
    <property type="match status" value="3"/>
</dbReference>
<organism evidence="7 8">
    <name type="scientific">Scylla paramamosain</name>
    <name type="common">Mud crab</name>
    <dbReference type="NCBI Taxonomy" id="85552"/>
    <lineage>
        <taxon>Eukaryota</taxon>
        <taxon>Metazoa</taxon>
        <taxon>Ecdysozoa</taxon>
        <taxon>Arthropoda</taxon>
        <taxon>Crustacea</taxon>
        <taxon>Multicrustacea</taxon>
        <taxon>Malacostraca</taxon>
        <taxon>Eumalacostraca</taxon>
        <taxon>Eucarida</taxon>
        <taxon>Decapoda</taxon>
        <taxon>Pleocyemata</taxon>
        <taxon>Brachyura</taxon>
        <taxon>Eubrachyura</taxon>
        <taxon>Portunoidea</taxon>
        <taxon>Portunidae</taxon>
        <taxon>Portuninae</taxon>
        <taxon>Scylla</taxon>
    </lineage>
</organism>
<evidence type="ECO:0000256" key="2">
    <source>
        <dbReference type="ARBA" id="ARBA00022729"/>
    </source>
</evidence>
<feature type="compositionally biased region" description="Basic and acidic residues" evidence="4">
    <location>
        <begin position="59"/>
        <end position="70"/>
    </location>
</feature>
<keyword evidence="3" id="KW-0677">Repeat</keyword>
<protein>
    <recommendedName>
        <fullName evidence="6">LRRCT domain-containing protein</fullName>
    </recommendedName>
</protein>
<name>A0AAW0T710_SCYPA</name>
<dbReference type="Gene3D" id="3.80.10.10">
    <property type="entry name" value="Ribonuclease Inhibitor"/>
    <property type="match status" value="2"/>
</dbReference>
<evidence type="ECO:0000313" key="8">
    <source>
        <dbReference type="Proteomes" id="UP001487740"/>
    </source>
</evidence>
<dbReference type="PANTHER" id="PTHR24366">
    <property type="entry name" value="IG(IMMUNOGLOBULIN) AND LRR(LEUCINE RICH REPEAT) DOMAINS"/>
    <property type="match status" value="1"/>
</dbReference>
<feature type="compositionally biased region" description="Polar residues" evidence="4">
    <location>
        <begin position="92"/>
        <end position="101"/>
    </location>
</feature>
<feature type="compositionally biased region" description="Gly residues" evidence="4">
    <location>
        <begin position="35"/>
        <end position="45"/>
    </location>
</feature>
<evidence type="ECO:0000256" key="4">
    <source>
        <dbReference type="SAM" id="MobiDB-lite"/>
    </source>
</evidence>
<dbReference type="InterPro" id="IPR003591">
    <property type="entry name" value="Leu-rich_rpt_typical-subtyp"/>
</dbReference>
<keyword evidence="2" id="KW-0732">Signal</keyword>
<dbReference type="SUPFAM" id="SSF52058">
    <property type="entry name" value="L domain-like"/>
    <property type="match status" value="1"/>
</dbReference>
<dbReference type="AlphaFoldDB" id="A0AAW0T710"/>
<feature type="compositionally biased region" description="Low complexity" evidence="4">
    <location>
        <begin position="102"/>
        <end position="114"/>
    </location>
</feature>
<evidence type="ECO:0000256" key="1">
    <source>
        <dbReference type="ARBA" id="ARBA00022614"/>
    </source>
</evidence>
<dbReference type="InterPro" id="IPR001611">
    <property type="entry name" value="Leu-rich_rpt"/>
</dbReference>
<gene>
    <name evidence="7" type="ORF">O3P69_011578</name>
</gene>
<proteinExistence type="predicted"/>
<accession>A0AAW0T710</accession>
<keyword evidence="1" id="KW-0433">Leucine-rich repeat</keyword>
<dbReference type="Proteomes" id="UP001487740">
    <property type="component" value="Unassembled WGS sequence"/>
</dbReference>
<keyword evidence="5" id="KW-0472">Membrane</keyword>